<organism evidence="1">
    <name type="scientific">freshwater metagenome</name>
    <dbReference type="NCBI Taxonomy" id="449393"/>
    <lineage>
        <taxon>unclassified sequences</taxon>
        <taxon>metagenomes</taxon>
        <taxon>ecological metagenomes</taxon>
    </lineage>
</organism>
<sequence>MNWDLTLPERVIGASFPALAPAVTQSLAAKMMSGPDFSVALSKAVLRVSKLENVTTLVV</sequence>
<gene>
    <name evidence="1" type="ORF">UFOPK1440_00720</name>
</gene>
<name>A0A6J6C367_9ZZZZ</name>
<reference evidence="1" key="1">
    <citation type="submission" date="2020-05" db="EMBL/GenBank/DDBJ databases">
        <authorList>
            <person name="Chiriac C."/>
            <person name="Salcher M."/>
            <person name="Ghai R."/>
            <person name="Kavagutti S V."/>
        </authorList>
    </citation>
    <scope>NUCLEOTIDE SEQUENCE</scope>
</reference>
<proteinExistence type="predicted"/>
<protein>
    <submittedName>
        <fullName evidence="1">Unannotated protein</fullName>
    </submittedName>
</protein>
<evidence type="ECO:0000313" key="1">
    <source>
        <dbReference type="EMBL" id="CAB4544999.1"/>
    </source>
</evidence>
<dbReference type="EMBL" id="CAEZSP010000033">
    <property type="protein sequence ID" value="CAB4544999.1"/>
    <property type="molecule type" value="Genomic_DNA"/>
</dbReference>
<dbReference type="AlphaFoldDB" id="A0A6J6C367"/>
<accession>A0A6J6C367</accession>